<dbReference type="EMBL" id="WKJL01000013">
    <property type="protein sequence ID" value="MRW85975.1"/>
    <property type="molecule type" value="Genomic_DNA"/>
</dbReference>
<dbReference type="AlphaFoldDB" id="A0A844D7N9"/>
<comment type="caution">
    <text evidence="2">The sequence shown here is derived from an EMBL/GenBank/DDBJ whole genome shotgun (WGS) entry which is preliminary data.</text>
</comment>
<dbReference type="RefSeq" id="WP_154359237.1">
    <property type="nucleotide sequence ID" value="NZ_WKJL01000013.1"/>
</dbReference>
<accession>A0A844D7N9</accession>
<dbReference type="PANTHER" id="PTHR35586">
    <property type="entry name" value="SLL1691 PROTEIN"/>
    <property type="match status" value="1"/>
</dbReference>
<dbReference type="Proteomes" id="UP000439986">
    <property type="component" value="Unassembled WGS sequence"/>
</dbReference>
<dbReference type="InterPro" id="IPR025587">
    <property type="entry name" value="DUF4351"/>
</dbReference>
<evidence type="ECO:0000259" key="1">
    <source>
        <dbReference type="Pfam" id="PF14261"/>
    </source>
</evidence>
<evidence type="ECO:0000313" key="3">
    <source>
        <dbReference type="Proteomes" id="UP000439986"/>
    </source>
</evidence>
<gene>
    <name evidence="2" type="ORF">GJ698_18025</name>
</gene>
<reference evidence="2 3" key="1">
    <citation type="submission" date="2019-11" db="EMBL/GenBank/DDBJ databases">
        <title>Novel species isolated from a subtropical stream in China.</title>
        <authorList>
            <person name="Lu H."/>
        </authorList>
    </citation>
    <scope>NUCLEOTIDE SEQUENCE [LARGE SCALE GENOMIC DNA]</scope>
    <source>
        <strain evidence="2 3">FT26W</strain>
    </source>
</reference>
<keyword evidence="3" id="KW-1185">Reference proteome</keyword>
<organism evidence="2 3">
    <name type="scientific">Duganella aquatilis</name>
    <dbReference type="NCBI Taxonomy" id="2666082"/>
    <lineage>
        <taxon>Bacteria</taxon>
        <taxon>Pseudomonadati</taxon>
        <taxon>Pseudomonadota</taxon>
        <taxon>Betaproteobacteria</taxon>
        <taxon>Burkholderiales</taxon>
        <taxon>Oxalobacteraceae</taxon>
        <taxon>Telluria group</taxon>
        <taxon>Duganella</taxon>
    </lineage>
</organism>
<proteinExistence type="predicted"/>
<dbReference type="Pfam" id="PF14261">
    <property type="entry name" value="DUF4351"/>
    <property type="match status" value="1"/>
</dbReference>
<protein>
    <submittedName>
        <fullName evidence="2">DUF4351 domain-containing protein</fullName>
    </submittedName>
</protein>
<evidence type="ECO:0000313" key="2">
    <source>
        <dbReference type="EMBL" id="MRW85975.1"/>
    </source>
</evidence>
<dbReference type="PANTHER" id="PTHR35586:SF1">
    <property type="entry name" value="SLL1691 PROTEIN"/>
    <property type="match status" value="1"/>
</dbReference>
<sequence>MLIHIEVQAQRDSSLARRVLDYNYRIFKEYEMPVASLVVLADADPGWRSHAFHNRLLGTVMGISFATAKLLDYAAKSDALMNSHNPFAWITLAHLRTQQSRHDPDQLYAAKWKLTKLLYQHGWSKKRIIVLFKVINWMMVLPDQHQQRYWRAVLKMEKERKMEWITPLEQSFMDKGLQKGLKKGLEQGRREGAMALLERQLVRRFGPLPQRIRNKLTKANEEQLGAWGDALSEAESLKQIFSSPVARA</sequence>
<feature type="domain" description="DUF4351" evidence="1">
    <location>
        <begin position="186"/>
        <end position="237"/>
    </location>
</feature>
<name>A0A844D7N9_9BURK</name>